<dbReference type="EMBL" id="CAJNOJ010000496">
    <property type="protein sequence ID" value="CAF1468109.1"/>
    <property type="molecule type" value="Genomic_DNA"/>
</dbReference>
<dbReference type="Proteomes" id="UP000663852">
    <property type="component" value="Unassembled WGS sequence"/>
</dbReference>
<evidence type="ECO:0000313" key="4">
    <source>
        <dbReference type="Proteomes" id="UP000663852"/>
    </source>
</evidence>
<dbReference type="AlphaFoldDB" id="A0A815QTE7"/>
<dbReference type="SMART" id="SM00612">
    <property type="entry name" value="Kelch"/>
    <property type="match status" value="3"/>
</dbReference>
<gene>
    <name evidence="3" type="ORF">EDS130_LOCUS40606</name>
</gene>
<organism evidence="3 4">
    <name type="scientific">Adineta ricciae</name>
    <name type="common">Rotifer</name>
    <dbReference type="NCBI Taxonomy" id="249248"/>
    <lineage>
        <taxon>Eukaryota</taxon>
        <taxon>Metazoa</taxon>
        <taxon>Spiralia</taxon>
        <taxon>Gnathifera</taxon>
        <taxon>Rotifera</taxon>
        <taxon>Eurotatoria</taxon>
        <taxon>Bdelloidea</taxon>
        <taxon>Adinetida</taxon>
        <taxon>Adinetidae</taxon>
        <taxon>Adineta</taxon>
    </lineage>
</organism>
<protein>
    <submittedName>
        <fullName evidence="3">Uncharacterized protein</fullName>
    </submittedName>
</protein>
<dbReference type="OrthoDB" id="6350321at2759"/>
<reference evidence="3" key="1">
    <citation type="submission" date="2021-02" db="EMBL/GenBank/DDBJ databases">
        <authorList>
            <person name="Nowell W R."/>
        </authorList>
    </citation>
    <scope>NUCLEOTIDE SEQUENCE</scope>
</reference>
<dbReference type="InterPro" id="IPR006652">
    <property type="entry name" value="Kelch_1"/>
</dbReference>
<evidence type="ECO:0000256" key="1">
    <source>
        <dbReference type="ARBA" id="ARBA00022441"/>
    </source>
</evidence>
<dbReference type="Gene3D" id="2.130.10.80">
    <property type="entry name" value="Galactose oxidase/kelch, beta-propeller"/>
    <property type="match status" value="2"/>
</dbReference>
<dbReference type="SUPFAM" id="SSF117281">
    <property type="entry name" value="Kelch motif"/>
    <property type="match status" value="1"/>
</dbReference>
<evidence type="ECO:0000256" key="2">
    <source>
        <dbReference type="ARBA" id="ARBA00022737"/>
    </source>
</evidence>
<dbReference type="Pfam" id="PF24681">
    <property type="entry name" value="Kelch_KLHDC2_KLHL20_DRC7"/>
    <property type="match status" value="1"/>
</dbReference>
<keyword evidence="2" id="KW-0677">Repeat</keyword>
<sequence>MPFLGRRHRRTHLRNGRYFTHRNIIIESALNIAKAMNKPVSASITGGWNIATLDSTELYDPSTDNWTTANSMSIARYQHTATMLSNGKVLVTGGAYTSVVYLNTAEVYDPFTGNWTTANSMSIARYQHTATMLSNGKVLITGGWNDGGSVNGAEIYDPSTDSWTPANNMSISRYQHTATMLSSGKVLVTGGQNGGYLTSAESYE</sequence>
<comment type="caution">
    <text evidence="3">The sequence shown here is derived from an EMBL/GenBank/DDBJ whole genome shotgun (WGS) entry which is preliminary data.</text>
</comment>
<accession>A0A815QTE7</accession>
<dbReference type="InterPro" id="IPR015915">
    <property type="entry name" value="Kelch-typ_b-propeller"/>
</dbReference>
<dbReference type="PANTHER" id="PTHR46344">
    <property type="entry name" value="OS02G0202900 PROTEIN"/>
    <property type="match status" value="1"/>
</dbReference>
<evidence type="ECO:0000313" key="3">
    <source>
        <dbReference type="EMBL" id="CAF1468109.1"/>
    </source>
</evidence>
<name>A0A815QTE7_ADIRI</name>
<dbReference type="InterPro" id="IPR037293">
    <property type="entry name" value="Gal_Oxidase_central_sf"/>
</dbReference>
<proteinExistence type="predicted"/>
<keyword evidence="1" id="KW-0880">Kelch repeat</keyword>
<dbReference type="PANTHER" id="PTHR46344:SF27">
    <property type="entry name" value="KELCH REPEAT SUPERFAMILY PROTEIN"/>
    <property type="match status" value="1"/>
</dbReference>